<sequence length="117" mass="12804">MLDAISEVFDTALQDALSQLRKNPPDQELPALVAALDGTELRIKNLVRSLENDAPYANLKPRMEELEAQKRALEKKISAIAKTATASPAAGTAPSHVCERLSPLLKDPDWVHLANEH</sequence>
<gene>
    <name evidence="2" type="ORF">AB4874_01855</name>
</gene>
<evidence type="ECO:0000313" key="3">
    <source>
        <dbReference type="Proteomes" id="UP001557465"/>
    </source>
</evidence>
<accession>A0ABV3TFK4</accession>
<evidence type="ECO:0000313" key="2">
    <source>
        <dbReference type="EMBL" id="MEX1660397.1"/>
    </source>
</evidence>
<reference evidence="2 3" key="1">
    <citation type="journal article" date="2011" name="Int. J. Syst. Evol. Microbiol.">
        <title>Zhongshania antarctica gen. nov., sp. nov. and Zhongshania guokunii sp. nov., gammaproteobacteria respectively isolated from coastal attached (fast) ice and surface seawater of the Antarctic.</title>
        <authorList>
            <person name="Li H.J."/>
            <person name="Zhang X.Y."/>
            <person name="Chen C.X."/>
            <person name="Zhang Y.J."/>
            <person name="Gao Z.M."/>
            <person name="Yu Y."/>
            <person name="Chen X.L."/>
            <person name="Chen B."/>
            <person name="Zhang Y.Z."/>
        </authorList>
    </citation>
    <scope>NUCLEOTIDE SEQUENCE [LARGE SCALE GENOMIC DNA]</scope>
    <source>
        <strain evidence="2 3">15-R06ZXC-3</strain>
    </source>
</reference>
<evidence type="ECO:0000256" key="1">
    <source>
        <dbReference type="SAM" id="Coils"/>
    </source>
</evidence>
<dbReference type="Proteomes" id="UP001557465">
    <property type="component" value="Unassembled WGS sequence"/>
</dbReference>
<proteinExistence type="predicted"/>
<organism evidence="2 3">
    <name type="scientific">Thioclava arctica</name>
    <dbReference type="NCBI Taxonomy" id="3238301"/>
    <lineage>
        <taxon>Bacteria</taxon>
        <taxon>Pseudomonadati</taxon>
        <taxon>Pseudomonadota</taxon>
        <taxon>Alphaproteobacteria</taxon>
        <taxon>Rhodobacterales</taxon>
        <taxon>Paracoccaceae</taxon>
        <taxon>Thioclava</taxon>
    </lineage>
</organism>
<dbReference type="EMBL" id="JBFRYC010000001">
    <property type="protein sequence ID" value="MEX1660397.1"/>
    <property type="molecule type" value="Genomic_DNA"/>
</dbReference>
<protein>
    <recommendedName>
        <fullName evidence="4">Mediator complex subunit 9</fullName>
    </recommendedName>
</protein>
<keyword evidence="1" id="KW-0175">Coiled coil</keyword>
<dbReference type="RefSeq" id="WP_368390728.1">
    <property type="nucleotide sequence ID" value="NZ_JBFRYC010000001.1"/>
</dbReference>
<comment type="caution">
    <text evidence="2">The sequence shown here is derived from an EMBL/GenBank/DDBJ whole genome shotgun (WGS) entry which is preliminary data.</text>
</comment>
<evidence type="ECO:0008006" key="4">
    <source>
        <dbReference type="Google" id="ProtNLM"/>
    </source>
</evidence>
<keyword evidence="3" id="KW-1185">Reference proteome</keyword>
<feature type="coiled-coil region" evidence="1">
    <location>
        <begin position="56"/>
        <end position="83"/>
    </location>
</feature>
<name>A0ABV3TFK4_9RHOB</name>